<dbReference type="PANTHER" id="PTHR37319:SF1">
    <property type="entry name" value="TRANSPOSASE TN5 DIMERISATION DOMAIN-CONTAINING PROTEIN"/>
    <property type="match status" value="1"/>
</dbReference>
<dbReference type="AlphaFoldDB" id="A0AAT9GCL2"/>
<dbReference type="SUPFAM" id="SSF53098">
    <property type="entry name" value="Ribonuclease H-like"/>
    <property type="match status" value="1"/>
</dbReference>
<dbReference type="InterPro" id="IPR012337">
    <property type="entry name" value="RNaseH-like_sf"/>
</dbReference>
<gene>
    <name evidence="1" type="ORF">DMENIID0003_05810</name>
</gene>
<dbReference type="InterPro" id="IPR047768">
    <property type="entry name" value="Tn5p-like"/>
</dbReference>
<dbReference type="PANTHER" id="PTHR37319">
    <property type="entry name" value="TRANSPOSASE"/>
    <property type="match status" value="1"/>
</dbReference>
<sequence length="156" mass="18213">MPSKDGLPLGLSSQQCWARSIREEETAQEKANRKYRTSIEEKESYKWITALKETINNLPPNVQLVTLGDREADIFKFLWVAETLGSFYVIRNRANRRFICTEVGKTDLQTRITQLPVKKKISLEVTKGGNQRSRKANIEVKYMKAYQIFFHLWVRS</sequence>
<organism evidence="1">
    <name type="scientific">Wolbachia endosymbiont of Sergentomyia squamirostris</name>
    <dbReference type="NCBI Taxonomy" id="3113640"/>
    <lineage>
        <taxon>Bacteria</taxon>
        <taxon>Pseudomonadati</taxon>
        <taxon>Pseudomonadota</taxon>
        <taxon>Alphaproteobacteria</taxon>
        <taxon>Rickettsiales</taxon>
        <taxon>Anaplasmataceae</taxon>
        <taxon>Wolbachieae</taxon>
        <taxon>Wolbachia</taxon>
    </lineage>
</organism>
<name>A0AAT9GCL2_9RICK</name>
<protein>
    <recommendedName>
        <fullName evidence="2">Transposase</fullName>
    </recommendedName>
</protein>
<evidence type="ECO:0000313" key="1">
    <source>
        <dbReference type="EMBL" id="BFD47507.1"/>
    </source>
</evidence>
<reference evidence="1" key="1">
    <citation type="submission" date="2024-01" db="EMBL/GenBank/DDBJ databases">
        <title>Sequencing the genomes of a sandfly, Sergentomyia squamirostris, and its two endosymbionts.</title>
        <authorList>
            <person name="Itokawa K."/>
            <person name="Sanjoba C."/>
        </authorList>
    </citation>
    <scope>NUCLEOTIDE SEQUENCE</scope>
    <source>
        <strain evidence="1">WSSQ</strain>
    </source>
</reference>
<evidence type="ECO:0008006" key="2">
    <source>
        <dbReference type="Google" id="ProtNLM"/>
    </source>
</evidence>
<proteinExistence type="predicted"/>
<dbReference type="EMBL" id="AP029172">
    <property type="protein sequence ID" value="BFD47507.1"/>
    <property type="molecule type" value="Genomic_DNA"/>
</dbReference>
<dbReference type="Gene3D" id="3.90.350.10">
    <property type="entry name" value="Transposase Inhibitor Protein From Tn5, Chain A, domain 1"/>
    <property type="match status" value="1"/>
</dbReference>
<accession>A0AAT9GCL2</accession>